<dbReference type="PANTHER" id="PTHR10621:SF0">
    <property type="entry name" value="UV EXCISION REPAIR PROTEIN RAD23"/>
    <property type="match status" value="1"/>
</dbReference>
<dbReference type="FunFam" id="1.10.8.10:FF:000003">
    <property type="entry name" value="UV excision repair protein RAD23 homolog"/>
    <property type="match status" value="1"/>
</dbReference>
<dbReference type="InterPro" id="IPR000626">
    <property type="entry name" value="Ubiquitin-like_dom"/>
</dbReference>
<feature type="domain" description="Ubiquitin-like" evidence="7">
    <location>
        <begin position="348"/>
        <end position="430"/>
    </location>
</feature>
<dbReference type="SMART" id="SM00165">
    <property type="entry name" value="UBA"/>
    <property type="match status" value="2"/>
</dbReference>
<dbReference type="InterPro" id="IPR015940">
    <property type="entry name" value="UBA"/>
</dbReference>
<dbReference type="EMBL" id="BLIY01000009">
    <property type="protein sequence ID" value="GFE54085.1"/>
    <property type="molecule type" value="Genomic_DNA"/>
</dbReference>
<comment type="caution">
    <text evidence="8">The sequence shown here is derived from an EMBL/GenBank/DDBJ whole genome shotgun (WGS) entry which is preliminary data.</text>
</comment>
<keyword evidence="5" id="KW-0539">Nucleus</keyword>
<dbReference type="PROSITE" id="PS50053">
    <property type="entry name" value="UBIQUITIN_2"/>
    <property type="match status" value="1"/>
</dbReference>
<dbReference type="InterPro" id="IPR015360">
    <property type="entry name" value="XPC-bd"/>
</dbReference>
<name>A0A9W5T9W6_BABOV</name>
<dbReference type="GO" id="GO:0003684">
    <property type="term" value="F:damaged DNA binding"/>
    <property type="evidence" value="ECO:0007669"/>
    <property type="project" value="InterPro"/>
</dbReference>
<dbReference type="GO" id="GO:0006289">
    <property type="term" value="P:nucleotide-excision repair"/>
    <property type="evidence" value="ECO:0007669"/>
    <property type="project" value="InterPro"/>
</dbReference>
<dbReference type="SUPFAM" id="SSF46934">
    <property type="entry name" value="UBA-like"/>
    <property type="match status" value="2"/>
</dbReference>
<dbReference type="GO" id="GO:0070628">
    <property type="term" value="F:proteasome binding"/>
    <property type="evidence" value="ECO:0007669"/>
    <property type="project" value="TreeGrafter"/>
</dbReference>
<dbReference type="InterPro" id="IPR029071">
    <property type="entry name" value="Ubiquitin-like_domsf"/>
</dbReference>
<evidence type="ECO:0000256" key="1">
    <source>
        <dbReference type="ARBA" id="ARBA00004123"/>
    </source>
</evidence>
<dbReference type="PRINTS" id="PR01839">
    <property type="entry name" value="RAD23PROTEIN"/>
</dbReference>
<organism evidence="8 9">
    <name type="scientific">Babesia ovis</name>
    <dbReference type="NCBI Taxonomy" id="5869"/>
    <lineage>
        <taxon>Eukaryota</taxon>
        <taxon>Sar</taxon>
        <taxon>Alveolata</taxon>
        <taxon>Apicomplexa</taxon>
        <taxon>Aconoidasida</taxon>
        <taxon>Piroplasmida</taxon>
        <taxon>Babesiidae</taxon>
        <taxon>Babesia</taxon>
    </lineage>
</organism>
<dbReference type="Pfam" id="PF00627">
    <property type="entry name" value="UBA"/>
    <property type="match status" value="2"/>
</dbReference>
<dbReference type="InterPro" id="IPR036353">
    <property type="entry name" value="XPC-bd_sf"/>
</dbReference>
<dbReference type="InterPro" id="IPR006636">
    <property type="entry name" value="STI1_HS-bd"/>
</dbReference>
<keyword evidence="9" id="KW-1185">Reference proteome</keyword>
<evidence type="ECO:0000313" key="9">
    <source>
        <dbReference type="Proteomes" id="UP001057455"/>
    </source>
</evidence>
<dbReference type="InterPro" id="IPR004806">
    <property type="entry name" value="Rad23"/>
</dbReference>
<dbReference type="GO" id="GO:0005829">
    <property type="term" value="C:cytosol"/>
    <property type="evidence" value="ECO:0007669"/>
    <property type="project" value="TreeGrafter"/>
</dbReference>
<keyword evidence="4" id="KW-0234">DNA repair</keyword>
<dbReference type="PROSITE" id="PS50030">
    <property type="entry name" value="UBA"/>
    <property type="match status" value="2"/>
</dbReference>
<dbReference type="AlphaFoldDB" id="A0A9W5T9W6"/>
<evidence type="ECO:0000256" key="4">
    <source>
        <dbReference type="ARBA" id="ARBA00023204"/>
    </source>
</evidence>
<dbReference type="SUPFAM" id="SSF101238">
    <property type="entry name" value="XPC-binding domain"/>
    <property type="match status" value="1"/>
</dbReference>
<gene>
    <name evidence="8" type="ORF">BaOVIS_014890</name>
</gene>
<dbReference type="Pfam" id="PF09280">
    <property type="entry name" value="XPC-binding"/>
    <property type="match status" value="1"/>
</dbReference>
<dbReference type="Gene3D" id="1.10.8.10">
    <property type="entry name" value="DNA helicase RuvA subunit, C-terminal domain"/>
    <property type="match status" value="2"/>
</dbReference>
<feature type="domain" description="UBA" evidence="6">
    <location>
        <begin position="616"/>
        <end position="659"/>
    </location>
</feature>
<reference evidence="8" key="1">
    <citation type="submission" date="2019-12" db="EMBL/GenBank/DDBJ databases">
        <title>Genome sequence of Babesia ovis.</title>
        <authorList>
            <person name="Yamagishi J."/>
            <person name="Sevinc F."/>
            <person name="Xuan X."/>
        </authorList>
    </citation>
    <scope>NUCLEOTIDE SEQUENCE</scope>
    <source>
        <strain evidence="8">Selcuk</strain>
    </source>
</reference>
<protein>
    <submittedName>
        <fullName evidence="8">DNA repair protein</fullName>
    </submittedName>
</protein>
<dbReference type="InterPro" id="IPR009060">
    <property type="entry name" value="UBA-like_sf"/>
</dbReference>
<dbReference type="GO" id="GO:0043161">
    <property type="term" value="P:proteasome-mediated ubiquitin-dependent protein catabolic process"/>
    <property type="evidence" value="ECO:0007669"/>
    <property type="project" value="InterPro"/>
</dbReference>
<dbReference type="GO" id="GO:0031593">
    <property type="term" value="F:polyubiquitin modification-dependent protein binding"/>
    <property type="evidence" value="ECO:0007669"/>
    <property type="project" value="TreeGrafter"/>
</dbReference>
<sequence>MAHLSGCLHNVKRLNYSARFLRPPGFFKRAEMREKPRRKTGPFENPVRRFVRLKEKERVFSQVPLARKVPVAKPVTTQLLKPIEGVPSVSNDVLERRLEFLLSSKAVDQQLSAKLRPGLTPYLAELYMWERQMRDLRKIYRAQYLKKLDSVVETERHRQYQQYLHVTQERRNKAELKRRAIYSRVKERAIMRDTMRIEKRVSQAIQLERLSKRKIGNIYFLHKMQKGFDPHSGAESSPSVTDRDISIVDLAKYLGHPVEDASSIKRKIKTGRHFFRDILKESFELMPEDSDRYEVRSVPSKTPTERAEIAYKFFSDDEKLRLLESKIAMLNEKIDADSKLHGKTKENVYIQIRDHLDAARVAYMAEVEVADGSSVEELMKIVETHLPSMPSDRQKLIHSGKVLKRELLLSDYADIKDGDKVIVIAQKQTDPAHASVPSSAVTTAPAVENPVTVTESSPSLEVTESKLVTGSELELNIARICEMGFPRSQVERAMTAAFNNPDRAVEFLSTGNIPAPSDLFGNSNAVDQGDVGNILGNMPSDDTLSMIQSHPAFQQLRQVIQSDPQMLQQILENIGQTNPELLQNIIEHQDEFMDMLNGGSEMDAYAGAEDGPNVVQLTEAEIQSVERLEGLGFPRAAVIEAFLACDKHEELAANYLLENANDFASEE</sequence>
<evidence type="ECO:0000259" key="7">
    <source>
        <dbReference type="PROSITE" id="PS50053"/>
    </source>
</evidence>
<accession>A0A9W5T9W6</accession>
<keyword evidence="2" id="KW-0677">Repeat</keyword>
<evidence type="ECO:0000256" key="3">
    <source>
        <dbReference type="ARBA" id="ARBA00022763"/>
    </source>
</evidence>
<dbReference type="GO" id="GO:0043130">
    <property type="term" value="F:ubiquitin binding"/>
    <property type="evidence" value="ECO:0007669"/>
    <property type="project" value="TreeGrafter"/>
</dbReference>
<dbReference type="Gene3D" id="1.10.10.540">
    <property type="entry name" value="XPC-binding domain"/>
    <property type="match status" value="1"/>
</dbReference>
<evidence type="ECO:0000256" key="5">
    <source>
        <dbReference type="ARBA" id="ARBA00023242"/>
    </source>
</evidence>
<dbReference type="Gene3D" id="3.10.20.90">
    <property type="entry name" value="Phosphatidylinositol 3-kinase Catalytic Subunit, Chain A, domain 1"/>
    <property type="match status" value="1"/>
</dbReference>
<proteinExistence type="predicted"/>
<dbReference type="SUPFAM" id="SSF54236">
    <property type="entry name" value="Ubiquitin-like"/>
    <property type="match status" value="1"/>
</dbReference>
<keyword evidence="3" id="KW-0227">DNA damage</keyword>
<dbReference type="Proteomes" id="UP001057455">
    <property type="component" value="Unassembled WGS sequence"/>
</dbReference>
<dbReference type="Pfam" id="PF00240">
    <property type="entry name" value="ubiquitin"/>
    <property type="match status" value="1"/>
</dbReference>
<evidence type="ECO:0000259" key="6">
    <source>
        <dbReference type="PROSITE" id="PS50030"/>
    </source>
</evidence>
<dbReference type="CDD" id="cd14280">
    <property type="entry name" value="UBA1_Rad23_like"/>
    <property type="match status" value="1"/>
</dbReference>
<comment type="subcellular location">
    <subcellularLocation>
        <location evidence="1">Nucleus</location>
    </subcellularLocation>
</comment>
<dbReference type="GO" id="GO:0005654">
    <property type="term" value="C:nucleoplasm"/>
    <property type="evidence" value="ECO:0007669"/>
    <property type="project" value="TreeGrafter"/>
</dbReference>
<dbReference type="OrthoDB" id="419317at2759"/>
<dbReference type="FunFam" id="1.10.8.10:FF:000002">
    <property type="entry name" value="UV excision repair protein RAD23 homolog"/>
    <property type="match status" value="1"/>
</dbReference>
<dbReference type="SMART" id="SM00727">
    <property type="entry name" value="STI1"/>
    <property type="match status" value="1"/>
</dbReference>
<feature type="domain" description="UBA" evidence="6">
    <location>
        <begin position="471"/>
        <end position="511"/>
    </location>
</feature>
<evidence type="ECO:0000256" key="2">
    <source>
        <dbReference type="ARBA" id="ARBA00022737"/>
    </source>
</evidence>
<evidence type="ECO:0000313" key="8">
    <source>
        <dbReference type="EMBL" id="GFE54085.1"/>
    </source>
</evidence>
<dbReference type="PANTHER" id="PTHR10621">
    <property type="entry name" value="UV EXCISION REPAIR PROTEIN RAD23"/>
    <property type="match status" value="1"/>
</dbReference>